<reference evidence="2" key="1">
    <citation type="journal article" date="2020" name="Nature">
        <title>Giant virus diversity and host interactions through global metagenomics.</title>
        <authorList>
            <person name="Schulz F."/>
            <person name="Roux S."/>
            <person name="Paez-Espino D."/>
            <person name="Jungbluth S."/>
            <person name="Walsh D.A."/>
            <person name="Denef V.J."/>
            <person name="McMahon K.D."/>
            <person name="Konstantinidis K.T."/>
            <person name="Eloe-Fadrosh E.A."/>
            <person name="Kyrpides N.C."/>
            <person name="Woyke T."/>
        </authorList>
    </citation>
    <scope>NUCLEOTIDE SEQUENCE</scope>
    <source>
        <strain evidence="2">GVMAG-M-3300023174-130</strain>
    </source>
</reference>
<sequence length="139" mass="16403">MEHNCCFYSSFIFIINSTVAYYYEYYIYSAIFAILFITSIIYHSTYNIYTNLLDKISIGLVVSYGGWLFYDKIMKSEFSYKKYILSTAIVTTFLTTIYLFYYGYCFNKYCFCEDAIIANYCHSFLHLISSIGHILITTL</sequence>
<name>A0A6C0D794_9ZZZZ</name>
<dbReference type="EMBL" id="MN739552">
    <property type="protein sequence ID" value="QHT12906.1"/>
    <property type="molecule type" value="Genomic_DNA"/>
</dbReference>
<proteinExistence type="predicted"/>
<organism evidence="2">
    <name type="scientific">viral metagenome</name>
    <dbReference type="NCBI Taxonomy" id="1070528"/>
    <lineage>
        <taxon>unclassified sequences</taxon>
        <taxon>metagenomes</taxon>
        <taxon>organismal metagenomes</taxon>
    </lineage>
</organism>
<dbReference type="AlphaFoldDB" id="A0A6C0D794"/>
<accession>A0A6C0D794</accession>
<feature type="transmembrane region" description="Helical" evidence="1">
    <location>
        <begin position="25"/>
        <end position="42"/>
    </location>
</feature>
<protein>
    <submittedName>
        <fullName evidence="2">Uncharacterized protein</fullName>
    </submittedName>
</protein>
<feature type="transmembrane region" description="Helical" evidence="1">
    <location>
        <begin position="48"/>
        <end position="70"/>
    </location>
</feature>
<evidence type="ECO:0000313" key="2">
    <source>
        <dbReference type="EMBL" id="QHT12906.1"/>
    </source>
</evidence>
<evidence type="ECO:0000256" key="1">
    <source>
        <dbReference type="SAM" id="Phobius"/>
    </source>
</evidence>
<keyword evidence="1" id="KW-0472">Membrane</keyword>
<keyword evidence="1" id="KW-0812">Transmembrane</keyword>
<feature type="transmembrane region" description="Helical" evidence="1">
    <location>
        <begin position="82"/>
        <end position="104"/>
    </location>
</feature>
<keyword evidence="1" id="KW-1133">Transmembrane helix</keyword>